<accession>A0A7K9Z649</accession>
<evidence type="ECO:0000259" key="11">
    <source>
        <dbReference type="PROSITE" id="PS50994"/>
    </source>
</evidence>
<dbReference type="Pfam" id="PF02022">
    <property type="entry name" value="Integrase_Zn"/>
    <property type="match status" value="1"/>
</dbReference>
<evidence type="ECO:0000313" key="13">
    <source>
        <dbReference type="Proteomes" id="UP000522663"/>
    </source>
</evidence>
<dbReference type="EMBL" id="VXAB01016286">
    <property type="protein sequence ID" value="NXJ16850.1"/>
    <property type="molecule type" value="Genomic_DNA"/>
</dbReference>
<dbReference type="Proteomes" id="UP000522663">
    <property type="component" value="Unassembled WGS sequence"/>
</dbReference>
<evidence type="ECO:0000256" key="2">
    <source>
        <dbReference type="ARBA" id="ARBA00022679"/>
    </source>
</evidence>
<evidence type="ECO:0000313" key="12">
    <source>
        <dbReference type="EMBL" id="NXJ16850.1"/>
    </source>
</evidence>
<evidence type="ECO:0000256" key="9">
    <source>
        <dbReference type="PROSITE-ProRule" id="PRU00450"/>
    </source>
</evidence>
<evidence type="ECO:0000259" key="10">
    <source>
        <dbReference type="PROSITE" id="PS50876"/>
    </source>
</evidence>
<keyword evidence="2" id="KW-0808">Transferase</keyword>
<dbReference type="OrthoDB" id="9386368at2759"/>
<keyword evidence="9" id="KW-0862">Zinc</keyword>
<dbReference type="PROSITE" id="PS50994">
    <property type="entry name" value="INTEGRASE"/>
    <property type="match status" value="1"/>
</dbReference>
<keyword evidence="5" id="KW-0479">Metal-binding</keyword>
<feature type="non-terminal residue" evidence="12">
    <location>
        <position position="1"/>
    </location>
</feature>
<dbReference type="SUPFAM" id="SSF46919">
    <property type="entry name" value="N-terminal Zn binding domain of HIV integrase"/>
    <property type="match status" value="1"/>
</dbReference>
<dbReference type="InterPro" id="IPR003308">
    <property type="entry name" value="Integrase_Zn-bd_dom_N"/>
</dbReference>
<proteinExistence type="predicted"/>
<dbReference type="Gene3D" id="1.10.10.200">
    <property type="match status" value="1"/>
</dbReference>
<evidence type="ECO:0000256" key="1">
    <source>
        <dbReference type="ARBA" id="ARBA00012493"/>
    </source>
</evidence>
<dbReference type="SUPFAM" id="SSF53098">
    <property type="entry name" value="Ribonuclease H-like"/>
    <property type="match status" value="1"/>
</dbReference>
<gene>
    <name evidence="12" type="primary">Ervk8_1</name>
    <name evidence="12" type="ORF">ODOGUJ_R15531</name>
</gene>
<keyword evidence="7" id="KW-0378">Hydrolase</keyword>
<dbReference type="GO" id="GO:0008270">
    <property type="term" value="F:zinc ion binding"/>
    <property type="evidence" value="ECO:0007669"/>
    <property type="project" value="UniProtKB-KW"/>
</dbReference>
<evidence type="ECO:0000256" key="3">
    <source>
        <dbReference type="ARBA" id="ARBA00022695"/>
    </source>
</evidence>
<evidence type="ECO:0000256" key="8">
    <source>
        <dbReference type="ARBA" id="ARBA00022918"/>
    </source>
</evidence>
<comment type="caution">
    <text evidence="12">The sequence shown here is derived from an EMBL/GenBank/DDBJ whole genome shotgun (WGS) entry which is preliminary data.</text>
</comment>
<reference evidence="12 13" key="1">
    <citation type="submission" date="2019-09" db="EMBL/GenBank/DDBJ databases">
        <title>Bird 10,000 Genomes (B10K) Project - Family phase.</title>
        <authorList>
            <person name="Zhang G."/>
        </authorList>
    </citation>
    <scope>NUCLEOTIDE SEQUENCE [LARGE SCALE GENOMIC DNA]</scope>
    <source>
        <strain evidence="12">B10K-DU-001-53</strain>
        <tissue evidence="12">Muscle</tissue>
    </source>
</reference>
<dbReference type="Gene3D" id="3.30.420.10">
    <property type="entry name" value="Ribonuclease H-like superfamily/Ribonuclease H"/>
    <property type="match status" value="1"/>
</dbReference>
<dbReference type="PROSITE" id="PS50876">
    <property type="entry name" value="ZF_INTEGRASE"/>
    <property type="match status" value="1"/>
</dbReference>
<keyword evidence="13" id="KW-1185">Reference proteome</keyword>
<dbReference type="InterPro" id="IPR012337">
    <property type="entry name" value="RNaseH-like_sf"/>
</dbReference>
<sequence length="113" mass="12836">LGEGNARADKLVSIAVPRDEFQQVRIAHENFHQNAHGLYRQFCISMRNVRGIVRSCPLCRNHGPVLGLEVNPWGLGPNQIWQRDVTHVPSFGRLKYVPVTIDTFSKFIWASAQ</sequence>
<dbReference type="EC" id="2.7.7.49" evidence="1"/>
<dbReference type="InterPro" id="IPR036397">
    <property type="entry name" value="RNaseH_sf"/>
</dbReference>
<name>A0A7K9Z649_9GALL</name>
<protein>
    <recommendedName>
        <fullName evidence="1">RNA-directed DNA polymerase</fullName>
        <ecNumber evidence="1">2.7.7.49</ecNumber>
    </recommendedName>
</protein>
<dbReference type="GO" id="GO:0003964">
    <property type="term" value="F:RNA-directed DNA polymerase activity"/>
    <property type="evidence" value="ECO:0007669"/>
    <property type="project" value="UniProtKB-KW"/>
</dbReference>
<dbReference type="PANTHER" id="PTHR41694">
    <property type="entry name" value="ENDOGENOUS RETROVIRUS GROUP K MEMBER POL PROTEIN"/>
    <property type="match status" value="1"/>
</dbReference>
<dbReference type="InterPro" id="IPR017856">
    <property type="entry name" value="Integrase-like_N"/>
</dbReference>
<keyword evidence="6" id="KW-0255">Endonuclease</keyword>
<dbReference type="AlphaFoldDB" id="A0A7K9Z649"/>
<keyword evidence="3" id="KW-0548">Nucleotidyltransferase</keyword>
<dbReference type="GO" id="GO:0015074">
    <property type="term" value="P:DNA integration"/>
    <property type="evidence" value="ECO:0007669"/>
    <property type="project" value="InterPro"/>
</dbReference>
<dbReference type="GO" id="GO:0035613">
    <property type="term" value="F:RNA stem-loop binding"/>
    <property type="evidence" value="ECO:0007669"/>
    <property type="project" value="TreeGrafter"/>
</dbReference>
<feature type="non-terminal residue" evidence="12">
    <location>
        <position position="113"/>
    </location>
</feature>
<dbReference type="InterPro" id="IPR001584">
    <property type="entry name" value="Integrase_cat-core"/>
</dbReference>
<feature type="domain" description="Integrase-type" evidence="10">
    <location>
        <begin position="19"/>
        <end position="60"/>
    </location>
</feature>
<keyword evidence="4" id="KW-0540">Nuclease</keyword>
<evidence type="ECO:0000256" key="6">
    <source>
        <dbReference type="ARBA" id="ARBA00022759"/>
    </source>
</evidence>
<organism evidence="12 13">
    <name type="scientific">Odontophorus gujanensis</name>
    <name type="common">marbled wood quail</name>
    <dbReference type="NCBI Taxonomy" id="886794"/>
    <lineage>
        <taxon>Eukaryota</taxon>
        <taxon>Metazoa</taxon>
        <taxon>Chordata</taxon>
        <taxon>Craniata</taxon>
        <taxon>Vertebrata</taxon>
        <taxon>Euteleostomi</taxon>
        <taxon>Archelosauria</taxon>
        <taxon>Archosauria</taxon>
        <taxon>Dinosauria</taxon>
        <taxon>Saurischia</taxon>
        <taxon>Theropoda</taxon>
        <taxon>Coelurosauria</taxon>
        <taxon>Aves</taxon>
        <taxon>Neognathae</taxon>
        <taxon>Galloanserae</taxon>
        <taxon>Galliformes</taxon>
        <taxon>Odontophoridae</taxon>
        <taxon>Odontophorus</taxon>
    </lineage>
</organism>
<keyword evidence="9" id="KW-0863">Zinc-finger</keyword>
<dbReference type="GO" id="GO:0004519">
    <property type="term" value="F:endonuclease activity"/>
    <property type="evidence" value="ECO:0007669"/>
    <property type="project" value="UniProtKB-KW"/>
</dbReference>
<dbReference type="GO" id="GO:0016787">
    <property type="term" value="F:hydrolase activity"/>
    <property type="evidence" value="ECO:0007669"/>
    <property type="project" value="UniProtKB-KW"/>
</dbReference>
<evidence type="ECO:0000256" key="7">
    <source>
        <dbReference type="ARBA" id="ARBA00022801"/>
    </source>
</evidence>
<evidence type="ECO:0000256" key="5">
    <source>
        <dbReference type="ARBA" id="ARBA00022723"/>
    </source>
</evidence>
<feature type="domain" description="Integrase catalytic" evidence="11">
    <location>
        <begin position="73"/>
        <end position="113"/>
    </location>
</feature>
<dbReference type="PANTHER" id="PTHR41694:SF3">
    <property type="entry name" value="RNA-DIRECTED DNA POLYMERASE-RELATED"/>
    <property type="match status" value="1"/>
</dbReference>
<keyword evidence="8" id="KW-0695">RNA-directed DNA polymerase</keyword>
<evidence type="ECO:0000256" key="4">
    <source>
        <dbReference type="ARBA" id="ARBA00022722"/>
    </source>
</evidence>